<dbReference type="EMBL" id="BPLR01018846">
    <property type="protein sequence ID" value="GIZ02712.1"/>
    <property type="molecule type" value="Genomic_DNA"/>
</dbReference>
<dbReference type="AlphaFoldDB" id="A0AAV4Y632"/>
<proteinExistence type="predicted"/>
<dbReference type="Proteomes" id="UP001054945">
    <property type="component" value="Unassembled WGS sequence"/>
</dbReference>
<evidence type="ECO:0000313" key="2">
    <source>
        <dbReference type="Proteomes" id="UP001054945"/>
    </source>
</evidence>
<protein>
    <submittedName>
        <fullName evidence="1">Extracellular matrix protein FRAS1</fullName>
    </submittedName>
</protein>
<name>A0AAV4Y632_CAEEX</name>
<evidence type="ECO:0000313" key="1">
    <source>
        <dbReference type="EMBL" id="GIZ02712.1"/>
    </source>
</evidence>
<organism evidence="1 2">
    <name type="scientific">Caerostris extrusa</name>
    <name type="common">Bark spider</name>
    <name type="synonym">Caerostris bankana</name>
    <dbReference type="NCBI Taxonomy" id="172846"/>
    <lineage>
        <taxon>Eukaryota</taxon>
        <taxon>Metazoa</taxon>
        <taxon>Ecdysozoa</taxon>
        <taxon>Arthropoda</taxon>
        <taxon>Chelicerata</taxon>
        <taxon>Arachnida</taxon>
        <taxon>Araneae</taxon>
        <taxon>Araneomorphae</taxon>
        <taxon>Entelegynae</taxon>
        <taxon>Araneoidea</taxon>
        <taxon>Araneidae</taxon>
        <taxon>Caerostris</taxon>
    </lineage>
</organism>
<comment type="caution">
    <text evidence="1">The sequence shown here is derived from an EMBL/GenBank/DDBJ whole genome shotgun (WGS) entry which is preliminary data.</text>
</comment>
<accession>A0AAV4Y632</accession>
<sequence length="211" mass="24413">MFHQQNFENTIKNEIMSTKRHFLKEKRYMAEYFGAPKQGLESAYRLNINEVIICAGKNGVTPVYDPTGKIYGKGPQYGCLLSNNNLKYKFILLDKHDPDVVTREIQGKPFNARFIEDVPPFCKFICTTIILGIVILRSKRAHIEEMLTVSRVTRNSYAFRTFSETPSISFQNEICEIKCKQKLKKKEMYKVKVYTPKNELYAIDNSSGTEV</sequence>
<reference evidence="1 2" key="1">
    <citation type="submission" date="2021-06" db="EMBL/GenBank/DDBJ databases">
        <title>Caerostris extrusa draft genome.</title>
        <authorList>
            <person name="Kono N."/>
            <person name="Arakawa K."/>
        </authorList>
    </citation>
    <scope>NUCLEOTIDE SEQUENCE [LARGE SCALE GENOMIC DNA]</scope>
</reference>
<gene>
    <name evidence="1" type="primary">FRAS1</name>
    <name evidence="1" type="ORF">CEXT_155241</name>
</gene>
<keyword evidence="2" id="KW-1185">Reference proteome</keyword>